<feature type="region of interest" description="Disordered" evidence="1">
    <location>
        <begin position="540"/>
        <end position="559"/>
    </location>
</feature>
<organism evidence="4 5">
    <name type="scientific">Claviceps africana</name>
    <dbReference type="NCBI Taxonomy" id="83212"/>
    <lineage>
        <taxon>Eukaryota</taxon>
        <taxon>Fungi</taxon>
        <taxon>Dikarya</taxon>
        <taxon>Ascomycota</taxon>
        <taxon>Pezizomycotina</taxon>
        <taxon>Sordariomycetes</taxon>
        <taxon>Hypocreomycetidae</taxon>
        <taxon>Hypocreales</taxon>
        <taxon>Clavicipitaceae</taxon>
        <taxon>Claviceps</taxon>
    </lineage>
</organism>
<sequence length="733" mass="79106">MQPREGNSRLEQTASTARNSIRQSQDDDDYDFAAYAVADGFRPSPSSSPPSSSSPSPSPAATDSSTSLSSPTRLDSSQLSDPSPSTPSSAAAAPLKGAGHSRQSSSTSKPYHRPHDSLTLRNDGLSSTRNGQSSSASSPPHPASQYPGAVQPSHPYQLYPQRTHSNATASTEPLNNVEAYAGPRGPTHPYALYTQNTTTTPDDSGQQAIPVGFNSMGNGYRRQVGPDGEEAGDLIGPLGHMEELPPYTRYPDESCVPKPATEVAAATSTPPDASATRHVTSTTPPPAQTIPGAGGIGLATRNPEFSSTEDDLPSAPQRTSSVRSVPSVESYHQVNGAARNVAEKPAQGKWERRAKKKIWGVVPYWAICLLLSGIVIMGIVMGTVIGTIVTRQRGSSSSRDRSSGQKQLLSNIQFLQDRPRRLPLLDTGCYALPPMDKYQVPKACIKDSSQSPAWSCDMPFRWYSMNVSVVPGAPETSNYALQLAPFDPKASRYILGSQPPTIPDSQRLYLVRDMAEKNRGPAWYLEVQYNKTVILREDQLQAPPASTGTPARSGPEKRHWGAISSPIPGFDKSRFSRKGFAAGSGDKPWICTWPNVKLEVFIYPNQTLSSTTTTTTTTSTAESESMPTGSSDGPPPINYKEPYPKLVKFVERRPDDSPPATCTQYVILDGGRDKVPNLDENHQPITIKISEVSRNGKSITDRFAGPSPWESFSLQERDVNLPPCGCVSFSWSV</sequence>
<keyword evidence="2" id="KW-0472">Membrane</keyword>
<protein>
    <recommendedName>
        <fullName evidence="3">DUF7820 domain-containing protein</fullName>
    </recommendedName>
</protein>
<keyword evidence="2" id="KW-0812">Transmembrane</keyword>
<accession>A0A8K0J5Q6</accession>
<keyword evidence="2" id="KW-1133">Transmembrane helix</keyword>
<reference evidence="4" key="1">
    <citation type="journal article" date="2020" name="bioRxiv">
        <title>Whole genome comparisons of ergot fungi reveals the divergence and evolution of species within the genus Claviceps are the result of varying mechanisms driving genome evolution and host range expansion.</title>
        <authorList>
            <person name="Wyka S.A."/>
            <person name="Mondo S.J."/>
            <person name="Liu M."/>
            <person name="Dettman J."/>
            <person name="Nalam V."/>
            <person name="Broders K.D."/>
        </authorList>
    </citation>
    <scope>NUCLEOTIDE SEQUENCE</scope>
    <source>
        <strain evidence="4">CCC 489</strain>
    </source>
</reference>
<evidence type="ECO:0000313" key="5">
    <source>
        <dbReference type="Proteomes" id="UP000811619"/>
    </source>
</evidence>
<dbReference type="AlphaFoldDB" id="A0A8K0J5Q6"/>
<feature type="compositionally biased region" description="Low complexity" evidence="1">
    <location>
        <begin position="32"/>
        <end position="94"/>
    </location>
</feature>
<feature type="compositionally biased region" description="Polar residues" evidence="1">
    <location>
        <begin position="9"/>
        <end position="23"/>
    </location>
</feature>
<proteinExistence type="predicted"/>
<feature type="domain" description="DUF7820" evidence="3">
    <location>
        <begin position="411"/>
        <end position="727"/>
    </location>
</feature>
<keyword evidence="5" id="KW-1185">Reference proteome</keyword>
<feature type="compositionally biased region" description="Low complexity" evidence="1">
    <location>
        <begin position="610"/>
        <end position="620"/>
    </location>
</feature>
<name>A0A8K0J5Q6_9HYPO</name>
<dbReference type="EMBL" id="SRPY01000342">
    <property type="protein sequence ID" value="KAG5925746.1"/>
    <property type="molecule type" value="Genomic_DNA"/>
</dbReference>
<feature type="transmembrane region" description="Helical" evidence="2">
    <location>
        <begin position="362"/>
        <end position="389"/>
    </location>
</feature>
<dbReference type="PANTHER" id="PTHR42078">
    <property type="entry name" value="GLUCAN 1, 4-ALPHA-GLUCOSIDASE"/>
    <property type="match status" value="1"/>
</dbReference>
<evidence type="ECO:0000259" key="3">
    <source>
        <dbReference type="Pfam" id="PF25130"/>
    </source>
</evidence>
<dbReference type="InterPro" id="IPR056722">
    <property type="entry name" value="DUF7820"/>
</dbReference>
<dbReference type="Proteomes" id="UP000811619">
    <property type="component" value="Unassembled WGS sequence"/>
</dbReference>
<dbReference type="Pfam" id="PF25130">
    <property type="entry name" value="DUF7820"/>
    <property type="match status" value="1"/>
</dbReference>
<comment type="caution">
    <text evidence="4">The sequence shown here is derived from an EMBL/GenBank/DDBJ whole genome shotgun (WGS) entry which is preliminary data.</text>
</comment>
<evidence type="ECO:0000256" key="2">
    <source>
        <dbReference type="SAM" id="Phobius"/>
    </source>
</evidence>
<evidence type="ECO:0000256" key="1">
    <source>
        <dbReference type="SAM" id="MobiDB-lite"/>
    </source>
</evidence>
<feature type="compositionally biased region" description="Polar residues" evidence="1">
    <location>
        <begin position="193"/>
        <end position="207"/>
    </location>
</feature>
<feature type="compositionally biased region" description="Polar residues" evidence="1">
    <location>
        <begin position="160"/>
        <end position="174"/>
    </location>
</feature>
<feature type="compositionally biased region" description="Low complexity" evidence="1">
    <location>
        <begin position="264"/>
        <end position="276"/>
    </location>
</feature>
<feature type="region of interest" description="Disordered" evidence="1">
    <location>
        <begin position="1"/>
        <end position="326"/>
    </location>
</feature>
<evidence type="ECO:0000313" key="4">
    <source>
        <dbReference type="EMBL" id="KAG5925746.1"/>
    </source>
</evidence>
<feature type="compositionally biased region" description="Polar residues" evidence="1">
    <location>
        <begin position="621"/>
        <end position="631"/>
    </location>
</feature>
<feature type="region of interest" description="Disordered" evidence="1">
    <location>
        <begin position="610"/>
        <end position="638"/>
    </location>
</feature>
<gene>
    <name evidence="4" type="ORF">E4U42_004011</name>
</gene>
<dbReference type="OrthoDB" id="5384459at2759"/>
<dbReference type="PANTHER" id="PTHR42078:SF1">
    <property type="entry name" value="GLUCAN 1, 4-ALPHA-GLUCOSIDASE"/>
    <property type="match status" value="1"/>
</dbReference>